<accession>A0A1H2Q3W8</accession>
<evidence type="ECO:0000313" key="3">
    <source>
        <dbReference type="Proteomes" id="UP000198569"/>
    </source>
</evidence>
<name>A0A1H2Q3W8_9FLAO</name>
<keyword evidence="1" id="KW-0732">Signal</keyword>
<evidence type="ECO:0008006" key="4">
    <source>
        <dbReference type="Google" id="ProtNLM"/>
    </source>
</evidence>
<dbReference type="SUPFAM" id="SSF82185">
    <property type="entry name" value="Histone H3 K4-specific methyltransferase SET7/9 N-terminal domain"/>
    <property type="match status" value="1"/>
</dbReference>
<gene>
    <name evidence="2" type="ORF">SAMN05444338_10170</name>
</gene>
<reference evidence="3" key="1">
    <citation type="submission" date="2016-10" db="EMBL/GenBank/DDBJ databases">
        <authorList>
            <person name="Varghese N."/>
            <person name="Submissions S."/>
        </authorList>
    </citation>
    <scope>NUCLEOTIDE SEQUENCE [LARGE SCALE GENOMIC DNA]</scope>
    <source>
        <strain evidence="3">DSM 15718</strain>
    </source>
</reference>
<organism evidence="2 3">
    <name type="scientific">Flavobacterium degerlachei</name>
    <dbReference type="NCBI Taxonomy" id="229203"/>
    <lineage>
        <taxon>Bacteria</taxon>
        <taxon>Pseudomonadati</taxon>
        <taxon>Bacteroidota</taxon>
        <taxon>Flavobacteriia</taxon>
        <taxon>Flavobacteriales</taxon>
        <taxon>Flavobacteriaceae</taxon>
        <taxon>Flavobacterium</taxon>
    </lineage>
</organism>
<dbReference type="Gene3D" id="2.20.110.10">
    <property type="entry name" value="Histone H3 K4-specific methyltransferase SET7/9 N-terminal domain"/>
    <property type="match status" value="1"/>
</dbReference>
<proteinExistence type="predicted"/>
<dbReference type="RefSeq" id="WP_091428403.1">
    <property type="nucleotide sequence ID" value="NZ_FNMV01000001.1"/>
</dbReference>
<feature type="signal peptide" evidence="1">
    <location>
        <begin position="1"/>
        <end position="18"/>
    </location>
</feature>
<dbReference type="AlphaFoldDB" id="A0A1H2Q3W8"/>
<evidence type="ECO:0000313" key="2">
    <source>
        <dbReference type="EMBL" id="SDW01354.1"/>
    </source>
</evidence>
<sequence>MKKYIVIGAMLISGMIFAQNTAVKPKLEAVGNLVKATYVYDNGQVKQEGFYENGKLQGKWVSYDVNGNKTAVAEYNKGEKVGKWFFWNDSVLSEVDYSDNRVASVKKWKQEALVIAD</sequence>
<protein>
    <recommendedName>
        <fullName evidence="4">MORN repeat variant</fullName>
    </recommendedName>
</protein>
<feature type="chain" id="PRO_5011615800" description="MORN repeat variant" evidence="1">
    <location>
        <begin position="19"/>
        <end position="117"/>
    </location>
</feature>
<evidence type="ECO:0000256" key="1">
    <source>
        <dbReference type="SAM" id="SignalP"/>
    </source>
</evidence>
<dbReference type="STRING" id="229203.SAMN05444338_10170"/>
<dbReference type="OrthoDB" id="1467310at2"/>
<dbReference type="EMBL" id="FNMV01000001">
    <property type="protein sequence ID" value="SDW01354.1"/>
    <property type="molecule type" value="Genomic_DNA"/>
</dbReference>
<dbReference type="Proteomes" id="UP000198569">
    <property type="component" value="Unassembled WGS sequence"/>
</dbReference>
<keyword evidence="3" id="KW-1185">Reference proteome</keyword>